<reference evidence="2" key="2">
    <citation type="submission" date="2021-09" db="EMBL/GenBank/DDBJ databases">
        <authorList>
            <person name="Jia N."/>
            <person name="Wang J."/>
            <person name="Shi W."/>
            <person name="Du L."/>
            <person name="Sun Y."/>
            <person name="Zhan W."/>
            <person name="Jiang J."/>
            <person name="Wang Q."/>
            <person name="Zhang B."/>
            <person name="Ji P."/>
            <person name="Sakyi L.B."/>
            <person name="Cui X."/>
            <person name="Yuan T."/>
            <person name="Jiang B."/>
            <person name="Yang W."/>
            <person name="Lam T.T.-Y."/>
            <person name="Chang Q."/>
            <person name="Ding S."/>
            <person name="Wang X."/>
            <person name="Zhu J."/>
            <person name="Ruan X."/>
            <person name="Zhao L."/>
            <person name="Wei J."/>
            <person name="Que T."/>
            <person name="Du C."/>
            <person name="Cheng J."/>
            <person name="Dai P."/>
            <person name="Han X."/>
            <person name="Huang E."/>
            <person name="Gao Y."/>
            <person name="Liu J."/>
            <person name="Shao H."/>
            <person name="Ye R."/>
            <person name="Li L."/>
            <person name="Wei W."/>
            <person name="Wang X."/>
            <person name="Wang C."/>
            <person name="Huo Q."/>
            <person name="Li W."/>
            <person name="Guo W."/>
            <person name="Chen H."/>
            <person name="Chen S."/>
            <person name="Zhou L."/>
            <person name="Zhou L."/>
            <person name="Ni X."/>
            <person name="Tian J."/>
            <person name="Zhou Y."/>
            <person name="Sheng Y."/>
            <person name="Liu T."/>
            <person name="Pan Y."/>
            <person name="Xia L."/>
            <person name="Li J."/>
            <person name="Zhao F."/>
            <person name="Cao W."/>
        </authorList>
    </citation>
    <scope>NUCLEOTIDE SEQUENCE</scope>
    <source>
        <strain evidence="2">Rmic-2018</strain>
        <tissue evidence="2">Larvae</tissue>
    </source>
</reference>
<feature type="compositionally biased region" description="Polar residues" evidence="1">
    <location>
        <begin position="220"/>
        <end position="230"/>
    </location>
</feature>
<gene>
    <name evidence="2" type="ORF">HPB51_008714</name>
</gene>
<feature type="region of interest" description="Disordered" evidence="1">
    <location>
        <begin position="124"/>
        <end position="273"/>
    </location>
</feature>
<evidence type="ECO:0000313" key="2">
    <source>
        <dbReference type="EMBL" id="KAH8039782.1"/>
    </source>
</evidence>
<proteinExistence type="predicted"/>
<protein>
    <submittedName>
        <fullName evidence="2">Uncharacterized protein</fullName>
    </submittedName>
</protein>
<dbReference type="Proteomes" id="UP000821866">
    <property type="component" value="Chromosome 1"/>
</dbReference>
<sequence length="273" mass="29606">MQVMMDGESISPDECTEEYGWQAAFSKRMSTKSAVSGDSVGAVPNACAASRTFEKGNQVKNRVTRASRMPYMPKDHFKIILLPRGGINISKMGSTKVGKAIIEAAGLGSDQTASDMICPNVSQNIMVASTPERENAERRRRRSERAMAANAEKEQADNPLNLHSSELHSTASAPKDDSKPTAASPGRSRSRNRSRSRGRSVSRSRRRSASRSKSVVRSGNRSPLINPQSEGGTGSTWADKVKELARTDKTPTTSEILPTTDDLPGPMVCEPNR</sequence>
<feature type="compositionally biased region" description="Polar residues" evidence="1">
    <location>
        <begin position="161"/>
        <end position="172"/>
    </location>
</feature>
<comment type="caution">
    <text evidence="2">The sequence shown here is derived from an EMBL/GenBank/DDBJ whole genome shotgun (WGS) entry which is preliminary data.</text>
</comment>
<dbReference type="AlphaFoldDB" id="A0A9J6EZ33"/>
<organism evidence="2 3">
    <name type="scientific">Rhipicephalus microplus</name>
    <name type="common">Cattle tick</name>
    <name type="synonym">Boophilus microplus</name>
    <dbReference type="NCBI Taxonomy" id="6941"/>
    <lineage>
        <taxon>Eukaryota</taxon>
        <taxon>Metazoa</taxon>
        <taxon>Ecdysozoa</taxon>
        <taxon>Arthropoda</taxon>
        <taxon>Chelicerata</taxon>
        <taxon>Arachnida</taxon>
        <taxon>Acari</taxon>
        <taxon>Parasitiformes</taxon>
        <taxon>Ixodida</taxon>
        <taxon>Ixodoidea</taxon>
        <taxon>Ixodidae</taxon>
        <taxon>Rhipicephalinae</taxon>
        <taxon>Rhipicephalus</taxon>
        <taxon>Boophilus</taxon>
    </lineage>
</organism>
<keyword evidence="3" id="KW-1185">Reference proteome</keyword>
<name>A0A9J6EZ33_RHIMP</name>
<feature type="compositionally biased region" description="Basic residues" evidence="1">
    <location>
        <begin position="188"/>
        <end position="210"/>
    </location>
</feature>
<reference evidence="2" key="1">
    <citation type="journal article" date="2020" name="Cell">
        <title>Large-Scale Comparative Analyses of Tick Genomes Elucidate Their Genetic Diversity and Vector Capacities.</title>
        <authorList>
            <consortium name="Tick Genome and Microbiome Consortium (TIGMIC)"/>
            <person name="Jia N."/>
            <person name="Wang J."/>
            <person name="Shi W."/>
            <person name="Du L."/>
            <person name="Sun Y."/>
            <person name="Zhan W."/>
            <person name="Jiang J.F."/>
            <person name="Wang Q."/>
            <person name="Zhang B."/>
            <person name="Ji P."/>
            <person name="Bell-Sakyi L."/>
            <person name="Cui X.M."/>
            <person name="Yuan T.T."/>
            <person name="Jiang B.G."/>
            <person name="Yang W.F."/>
            <person name="Lam T.T."/>
            <person name="Chang Q.C."/>
            <person name="Ding S.J."/>
            <person name="Wang X.J."/>
            <person name="Zhu J.G."/>
            <person name="Ruan X.D."/>
            <person name="Zhao L."/>
            <person name="Wei J.T."/>
            <person name="Ye R.Z."/>
            <person name="Que T.C."/>
            <person name="Du C.H."/>
            <person name="Zhou Y.H."/>
            <person name="Cheng J.X."/>
            <person name="Dai P.F."/>
            <person name="Guo W.B."/>
            <person name="Han X.H."/>
            <person name="Huang E.J."/>
            <person name="Li L.F."/>
            <person name="Wei W."/>
            <person name="Gao Y.C."/>
            <person name="Liu J.Z."/>
            <person name="Shao H.Z."/>
            <person name="Wang X."/>
            <person name="Wang C.C."/>
            <person name="Yang T.C."/>
            <person name="Huo Q.B."/>
            <person name="Li W."/>
            <person name="Chen H.Y."/>
            <person name="Chen S.E."/>
            <person name="Zhou L.G."/>
            <person name="Ni X.B."/>
            <person name="Tian J.H."/>
            <person name="Sheng Y."/>
            <person name="Liu T."/>
            <person name="Pan Y.S."/>
            <person name="Xia L.Y."/>
            <person name="Li J."/>
            <person name="Zhao F."/>
            <person name="Cao W.C."/>
        </authorList>
    </citation>
    <scope>NUCLEOTIDE SEQUENCE</scope>
    <source>
        <strain evidence="2">Rmic-2018</strain>
    </source>
</reference>
<accession>A0A9J6EZ33</accession>
<evidence type="ECO:0000313" key="3">
    <source>
        <dbReference type="Proteomes" id="UP000821866"/>
    </source>
</evidence>
<feature type="compositionally biased region" description="Basic and acidic residues" evidence="1">
    <location>
        <begin position="239"/>
        <end position="249"/>
    </location>
</feature>
<evidence type="ECO:0000256" key="1">
    <source>
        <dbReference type="SAM" id="MobiDB-lite"/>
    </source>
</evidence>
<dbReference type="EMBL" id="JABSTU010000001">
    <property type="protein sequence ID" value="KAH8039782.1"/>
    <property type="molecule type" value="Genomic_DNA"/>
</dbReference>